<dbReference type="AlphaFoldDB" id="A0A5B9D853"/>
<evidence type="ECO:0000256" key="2">
    <source>
        <dbReference type="ARBA" id="ARBA00023052"/>
    </source>
</evidence>
<keyword evidence="8" id="KW-1185">Reference proteome</keyword>
<dbReference type="InterPro" id="IPR012000">
    <property type="entry name" value="Thiamin_PyroP_enz_cen_dom"/>
</dbReference>
<evidence type="ECO:0000256" key="3">
    <source>
        <dbReference type="RuleBase" id="RU362132"/>
    </source>
</evidence>
<evidence type="ECO:0000313" key="8">
    <source>
        <dbReference type="Proteomes" id="UP000321408"/>
    </source>
</evidence>
<dbReference type="Pfam" id="PF02776">
    <property type="entry name" value="TPP_enzyme_N"/>
    <property type="match status" value="1"/>
</dbReference>
<dbReference type="SUPFAM" id="SSF52518">
    <property type="entry name" value="Thiamin diphosphate-binding fold (THDP-binding)"/>
    <property type="match status" value="2"/>
</dbReference>
<accession>A0A5B9D853</accession>
<dbReference type="GO" id="GO:0009097">
    <property type="term" value="P:isoleucine biosynthetic process"/>
    <property type="evidence" value="ECO:0007669"/>
    <property type="project" value="TreeGrafter"/>
</dbReference>
<sequence>MTQEELLKENVRAGTGIARMLKDNGVQKVFGIPDGHTLALYDGILQTKGIDHILLNDERTAAFAADAYARVSGNLGVCDAGAAGSMNFPVALAEAKGFGSPVLALVGVVQVKHKLRNVPHDIDVAGVLKPITKSTQEVFIPEQLPRFLKFAIRNAKNGKNGPTALIIPEDVMQSQELALGEYIRTEGGSCAVEGCRIAPAASEVEQAVRMIREAKQPVIFSGSQAVTSGAFREVKKLSEMLNAPVFSTIGGKGIISQTEENLYFGTVGLFGEKPNHKFLRKSADLMIIVGNRMTEDDTANFKIPSHKLKKIQIDIEPLEIGLTFDAQEIVGDCQIALSMMIEGLKEMGISESEDVEVVLKERLDRIIKLKADHLKYRERDNKNWLIKQPIKPQRVLKSIADVMGPNDYLVTDASSSARWIGPYYPVKGLGRKIITARGVGPTGFGLGALIGTSIALDEVYSKEDKPHVVLITGDGGLMNAGLSDLETIDKLGIDCTIIILNNAALGFVKFGQGMLHQRRFYDTDRPKSNFIGIAKAFGADAVQISQLSELDQIIKEKITSPGFHVIDVLTDPKELLPPNYY</sequence>
<dbReference type="InterPro" id="IPR012001">
    <property type="entry name" value="Thiamin_PyroP_enz_TPP-bd_dom"/>
</dbReference>
<feature type="domain" description="Thiamine pyrophosphate enzyme central" evidence="4">
    <location>
        <begin position="204"/>
        <end position="338"/>
    </location>
</feature>
<name>A0A5B9D853_9ARCH</name>
<dbReference type="InterPro" id="IPR011766">
    <property type="entry name" value="TPP_enzyme_TPP-bd"/>
</dbReference>
<dbReference type="CDD" id="cd07035">
    <property type="entry name" value="TPP_PYR_POX_like"/>
    <property type="match status" value="1"/>
</dbReference>
<dbReference type="PANTHER" id="PTHR18968:SF13">
    <property type="entry name" value="ACETOLACTATE SYNTHASE CATALYTIC SUBUNIT, MITOCHONDRIAL"/>
    <property type="match status" value="1"/>
</dbReference>
<feature type="domain" description="Thiamine pyrophosphate enzyme TPP-binding" evidence="5">
    <location>
        <begin position="412"/>
        <end position="568"/>
    </location>
</feature>
<feature type="domain" description="Thiamine pyrophosphate enzyme N-terminal TPP-binding" evidence="6">
    <location>
        <begin position="13"/>
        <end position="124"/>
    </location>
</feature>
<dbReference type="PANTHER" id="PTHR18968">
    <property type="entry name" value="THIAMINE PYROPHOSPHATE ENZYMES"/>
    <property type="match status" value="1"/>
</dbReference>
<evidence type="ECO:0000313" key="7">
    <source>
        <dbReference type="EMBL" id="QEE15262.1"/>
    </source>
</evidence>
<organism evidence="7 8">
    <name type="scientific">Promethearchaeum syntrophicum</name>
    <dbReference type="NCBI Taxonomy" id="2594042"/>
    <lineage>
        <taxon>Archaea</taxon>
        <taxon>Promethearchaeati</taxon>
        <taxon>Promethearchaeota</taxon>
        <taxon>Promethearchaeia</taxon>
        <taxon>Promethearchaeales</taxon>
        <taxon>Promethearchaeaceae</taxon>
        <taxon>Promethearchaeum</taxon>
    </lineage>
</organism>
<gene>
    <name evidence="7" type="ORF">DSAG12_01087</name>
</gene>
<dbReference type="Proteomes" id="UP000321408">
    <property type="component" value="Chromosome"/>
</dbReference>
<dbReference type="GO" id="GO:0050660">
    <property type="term" value="F:flavin adenine dinucleotide binding"/>
    <property type="evidence" value="ECO:0007669"/>
    <property type="project" value="TreeGrafter"/>
</dbReference>
<keyword evidence="2 3" id="KW-0786">Thiamine pyrophosphate</keyword>
<reference evidence="7 8" key="1">
    <citation type="journal article" date="2020" name="Nature">
        <title>Isolation of an archaeon at the prokaryote-eukaryote interface.</title>
        <authorList>
            <person name="Imachi H."/>
            <person name="Nobu M.K."/>
            <person name="Nakahara N."/>
            <person name="Morono Y."/>
            <person name="Ogawara M."/>
            <person name="Takaki Y."/>
            <person name="Takano Y."/>
            <person name="Uematsu K."/>
            <person name="Ikuta T."/>
            <person name="Ito M."/>
            <person name="Matsui Y."/>
            <person name="Miyazaki M."/>
            <person name="Murata K."/>
            <person name="Saito Y."/>
            <person name="Sakai S."/>
            <person name="Song C."/>
            <person name="Tasumi E."/>
            <person name="Yamanaka Y."/>
            <person name="Yamaguchi T."/>
            <person name="Kamagata Y."/>
            <person name="Tamaki H."/>
            <person name="Takai K."/>
        </authorList>
    </citation>
    <scope>NUCLEOTIDE SEQUENCE [LARGE SCALE GENOMIC DNA]</scope>
    <source>
        <strain evidence="7 8">MK-D1</strain>
    </source>
</reference>
<evidence type="ECO:0000259" key="4">
    <source>
        <dbReference type="Pfam" id="PF00205"/>
    </source>
</evidence>
<comment type="similarity">
    <text evidence="1 3">Belongs to the TPP enzyme family.</text>
</comment>
<dbReference type="Pfam" id="PF00205">
    <property type="entry name" value="TPP_enzyme_M"/>
    <property type="match status" value="1"/>
</dbReference>
<dbReference type="KEGG" id="psyt:DSAG12_01087"/>
<proteinExistence type="inferred from homology"/>
<dbReference type="GO" id="GO:0044272">
    <property type="term" value="P:sulfur compound biosynthetic process"/>
    <property type="evidence" value="ECO:0007669"/>
    <property type="project" value="UniProtKB-ARBA"/>
</dbReference>
<dbReference type="SUPFAM" id="SSF52467">
    <property type="entry name" value="DHS-like NAD/FAD-binding domain"/>
    <property type="match status" value="1"/>
</dbReference>
<reference evidence="7 8" key="2">
    <citation type="journal article" date="2024" name="Int. J. Syst. Evol. Microbiol.">
        <title>Promethearchaeum syntrophicum gen. nov., sp. nov., an anaerobic, obligately syntrophic archaeon, the first isolate of the lineage 'Asgard' archaea, and proposal of the new archaeal phylum Promethearchaeota phyl. nov. and kingdom Promethearchaeati regn. nov.</title>
        <authorList>
            <person name="Imachi H."/>
            <person name="Nobu M.K."/>
            <person name="Kato S."/>
            <person name="Takaki Y."/>
            <person name="Miyazaki M."/>
            <person name="Miyata M."/>
            <person name="Ogawara M."/>
            <person name="Saito Y."/>
            <person name="Sakai S."/>
            <person name="Tahara Y.O."/>
            <person name="Takano Y."/>
            <person name="Tasumi E."/>
            <person name="Uematsu K."/>
            <person name="Yoshimura T."/>
            <person name="Itoh T."/>
            <person name="Ohkuma M."/>
            <person name="Takai K."/>
        </authorList>
    </citation>
    <scope>NUCLEOTIDE SEQUENCE [LARGE SCALE GENOMIC DNA]</scope>
    <source>
        <strain evidence="7 8">MK-D1</strain>
    </source>
</reference>
<evidence type="ECO:0000256" key="1">
    <source>
        <dbReference type="ARBA" id="ARBA00007812"/>
    </source>
</evidence>
<dbReference type="InterPro" id="IPR029035">
    <property type="entry name" value="DHS-like_NAD/FAD-binding_dom"/>
</dbReference>
<dbReference type="InterPro" id="IPR045229">
    <property type="entry name" value="TPP_enz"/>
</dbReference>
<dbReference type="Gene3D" id="3.40.50.1220">
    <property type="entry name" value="TPP-binding domain"/>
    <property type="match status" value="1"/>
</dbReference>
<evidence type="ECO:0000259" key="5">
    <source>
        <dbReference type="Pfam" id="PF02775"/>
    </source>
</evidence>
<dbReference type="Pfam" id="PF02775">
    <property type="entry name" value="TPP_enzyme_C"/>
    <property type="match status" value="1"/>
</dbReference>
<dbReference type="OrthoDB" id="6837at2157"/>
<dbReference type="EMBL" id="CP042905">
    <property type="protein sequence ID" value="QEE15262.1"/>
    <property type="molecule type" value="Genomic_DNA"/>
</dbReference>
<dbReference type="GO" id="GO:0003984">
    <property type="term" value="F:acetolactate synthase activity"/>
    <property type="evidence" value="ECO:0007669"/>
    <property type="project" value="TreeGrafter"/>
</dbReference>
<dbReference type="GeneID" id="41329084"/>
<dbReference type="InterPro" id="IPR029061">
    <property type="entry name" value="THDP-binding"/>
</dbReference>
<dbReference type="RefSeq" id="WP_147662177.1">
    <property type="nucleotide sequence ID" value="NZ_CP042905.2"/>
</dbReference>
<protein>
    <submittedName>
        <fullName evidence="7">Thiamine pyrophosphate-binding protein</fullName>
    </submittedName>
</protein>
<evidence type="ECO:0000259" key="6">
    <source>
        <dbReference type="Pfam" id="PF02776"/>
    </source>
</evidence>
<dbReference type="GO" id="GO:0000287">
    <property type="term" value="F:magnesium ion binding"/>
    <property type="evidence" value="ECO:0007669"/>
    <property type="project" value="InterPro"/>
</dbReference>
<dbReference type="GO" id="GO:0030976">
    <property type="term" value="F:thiamine pyrophosphate binding"/>
    <property type="evidence" value="ECO:0007669"/>
    <property type="project" value="InterPro"/>
</dbReference>
<dbReference type="Gene3D" id="3.40.50.970">
    <property type="match status" value="2"/>
</dbReference>
<dbReference type="GO" id="GO:0005948">
    <property type="term" value="C:acetolactate synthase complex"/>
    <property type="evidence" value="ECO:0007669"/>
    <property type="project" value="TreeGrafter"/>
</dbReference>
<dbReference type="GO" id="GO:0009099">
    <property type="term" value="P:L-valine biosynthetic process"/>
    <property type="evidence" value="ECO:0007669"/>
    <property type="project" value="TreeGrafter"/>
</dbReference>